<sequence>MESGDIRVMKFGGSCLADAENLSRVLDIIWGEKNCIVVMSAFKSVTDTIRSFIYCDGGNIDVRGLSNFLSERHMAIARSLLTGPHLAEFEEGLSSCLDLIKLYVLTITEDPANIEKHSAFLQSFGEKISVLLVAAALRQKGLPAEKYFADSLGIITRGGHLNGTVSMEETAGNIRRPLTEAVFDGKIPVVTGYIGRNDKGETTLLGRDGSDYTASIVASCVGSVNLILWKDVDGIMSGDPKSSSSCSILRDITYDQAEKLSLEGAKVLHPLAVSQAEKYLVNIRVKNFYYPFSEGSLIHRAYTT</sequence>
<evidence type="ECO:0000313" key="4">
    <source>
        <dbReference type="Proteomes" id="UP001451606"/>
    </source>
</evidence>
<dbReference type="EMBL" id="CP133772">
    <property type="protein sequence ID" value="WYY00824.1"/>
    <property type="molecule type" value="Genomic_DNA"/>
</dbReference>
<dbReference type="PANTHER" id="PTHR21499">
    <property type="entry name" value="ASPARTATE KINASE"/>
    <property type="match status" value="1"/>
</dbReference>
<dbReference type="KEGG" id="omr:OXIME_001409"/>
<dbReference type="GO" id="GO:0009090">
    <property type="term" value="P:homoserine biosynthetic process"/>
    <property type="evidence" value="ECO:0007669"/>
    <property type="project" value="TreeGrafter"/>
</dbReference>
<dbReference type="InterPro" id="IPR001048">
    <property type="entry name" value="Asp/Glu/Uridylate_kinase"/>
</dbReference>
<dbReference type="GeneID" id="95968147"/>
<accession>A0AAX4NI07</accession>
<evidence type="ECO:0000259" key="2">
    <source>
        <dbReference type="Pfam" id="PF00696"/>
    </source>
</evidence>
<dbReference type="PROSITE" id="PS00324">
    <property type="entry name" value="ASPARTOKINASE"/>
    <property type="match status" value="1"/>
</dbReference>
<dbReference type="GO" id="GO:0005829">
    <property type="term" value="C:cytosol"/>
    <property type="evidence" value="ECO:0007669"/>
    <property type="project" value="TreeGrafter"/>
</dbReference>
<dbReference type="AlphaFoldDB" id="A0AAX4NI07"/>
<dbReference type="PANTHER" id="PTHR21499:SF70">
    <property type="entry name" value="ASPARTOKINASE"/>
    <property type="match status" value="1"/>
</dbReference>
<proteinExistence type="inferred from homology"/>
<dbReference type="Gene3D" id="3.40.1160.10">
    <property type="entry name" value="Acetylglutamate kinase-like"/>
    <property type="match status" value="1"/>
</dbReference>
<dbReference type="GO" id="GO:0004072">
    <property type="term" value="F:aspartate kinase activity"/>
    <property type="evidence" value="ECO:0007669"/>
    <property type="project" value="InterPro"/>
</dbReference>
<dbReference type="InterPro" id="IPR018042">
    <property type="entry name" value="Aspartate_kinase_CS"/>
</dbReference>
<gene>
    <name evidence="3" type="ORF">OXIME_001409</name>
</gene>
<evidence type="ECO:0000256" key="1">
    <source>
        <dbReference type="ARBA" id="ARBA00010122"/>
    </source>
</evidence>
<comment type="similarity">
    <text evidence="1">Belongs to the aspartokinase family.</text>
</comment>
<dbReference type="InterPro" id="IPR036393">
    <property type="entry name" value="AceGlu_kinase-like_sf"/>
</dbReference>
<organism evidence="3 4">
    <name type="scientific">Oxyplasma meridianum</name>
    <dbReference type="NCBI Taxonomy" id="3073602"/>
    <lineage>
        <taxon>Archaea</taxon>
        <taxon>Methanobacteriati</taxon>
        <taxon>Thermoplasmatota</taxon>
        <taxon>Thermoplasmata</taxon>
        <taxon>Thermoplasmatales</taxon>
        <taxon>Thermoplasmataceae</taxon>
        <taxon>Oxyplasma</taxon>
    </lineage>
</organism>
<protein>
    <recommendedName>
        <fullName evidence="2">Aspartate/glutamate/uridylate kinase domain-containing protein</fullName>
    </recommendedName>
</protein>
<name>A0AAX4NI07_9ARCH</name>
<dbReference type="Proteomes" id="UP001451606">
    <property type="component" value="Chromosome"/>
</dbReference>
<dbReference type="RefSeq" id="WP_393971151.1">
    <property type="nucleotide sequence ID" value="NZ_CP133772.1"/>
</dbReference>
<reference evidence="3 4" key="1">
    <citation type="submission" date="2023-09" db="EMBL/GenBank/DDBJ databases">
        <authorList>
            <person name="Golyshina O.V."/>
            <person name="Lunev E.A."/>
            <person name="Bargiela R."/>
            <person name="Gaines M.C."/>
            <person name="Daum B."/>
            <person name="Bale N.J."/>
            <person name="Koenen M."/>
            <person name="Sinninghe Damst J.S."/>
            <person name="Yakimov M."/>
            <person name="Golyshin P.N."/>
        </authorList>
    </citation>
    <scope>NUCLEOTIDE SEQUENCE [LARGE SCALE GENOMIC DNA]</scope>
    <source>
        <strain evidence="3 4">M1</strain>
    </source>
</reference>
<dbReference type="SUPFAM" id="SSF53633">
    <property type="entry name" value="Carbamate kinase-like"/>
    <property type="match status" value="1"/>
</dbReference>
<dbReference type="Pfam" id="PF00696">
    <property type="entry name" value="AA_kinase"/>
    <property type="match status" value="1"/>
</dbReference>
<keyword evidence="4" id="KW-1185">Reference proteome</keyword>
<evidence type="ECO:0000313" key="3">
    <source>
        <dbReference type="EMBL" id="WYY00824.1"/>
    </source>
</evidence>
<dbReference type="GO" id="GO:0009089">
    <property type="term" value="P:lysine biosynthetic process via diaminopimelate"/>
    <property type="evidence" value="ECO:0007669"/>
    <property type="project" value="TreeGrafter"/>
</dbReference>
<feature type="domain" description="Aspartate/glutamate/uridylate kinase" evidence="2">
    <location>
        <begin position="6"/>
        <end position="287"/>
    </location>
</feature>